<feature type="transmembrane region" description="Helical" evidence="6">
    <location>
        <begin position="147"/>
        <end position="166"/>
    </location>
</feature>
<dbReference type="Pfam" id="PF13515">
    <property type="entry name" value="FUSC_2"/>
    <property type="match status" value="1"/>
</dbReference>
<evidence type="ECO:0000256" key="6">
    <source>
        <dbReference type="SAM" id="Phobius"/>
    </source>
</evidence>
<evidence type="ECO:0000313" key="8">
    <source>
        <dbReference type="EMBL" id="SES22190.1"/>
    </source>
</evidence>
<reference evidence="9" key="1">
    <citation type="submission" date="2016-10" db="EMBL/GenBank/DDBJ databases">
        <authorList>
            <person name="Varghese N."/>
            <person name="Submissions S."/>
        </authorList>
    </citation>
    <scope>NUCLEOTIDE SEQUENCE [LARGE SCALE GENOMIC DNA]</scope>
    <source>
        <strain evidence="9">CGMCC 4.6825</strain>
    </source>
</reference>
<feature type="transmembrane region" description="Helical" evidence="6">
    <location>
        <begin position="75"/>
        <end position="108"/>
    </location>
</feature>
<evidence type="ECO:0000256" key="2">
    <source>
        <dbReference type="ARBA" id="ARBA00022692"/>
    </source>
</evidence>
<feature type="domain" description="Integral membrane bound transporter" evidence="7">
    <location>
        <begin position="39"/>
        <end position="155"/>
    </location>
</feature>
<feature type="transmembrane region" description="Helical" evidence="6">
    <location>
        <begin position="120"/>
        <end position="140"/>
    </location>
</feature>
<keyword evidence="3 6" id="KW-1133">Transmembrane helix</keyword>
<evidence type="ECO:0000259" key="7">
    <source>
        <dbReference type="Pfam" id="PF13515"/>
    </source>
</evidence>
<dbReference type="OrthoDB" id="4350122at2"/>
<dbReference type="EMBL" id="FOGO01000012">
    <property type="protein sequence ID" value="SES22190.1"/>
    <property type="molecule type" value="Genomic_DNA"/>
</dbReference>
<comment type="subcellular location">
    <subcellularLocation>
        <location evidence="1">Membrane</location>
        <topology evidence="1">Multi-pass membrane protein</topology>
    </subcellularLocation>
</comment>
<organism evidence="8 9">
    <name type="scientific">Streptomyces qinglanensis</name>
    <dbReference type="NCBI Taxonomy" id="943816"/>
    <lineage>
        <taxon>Bacteria</taxon>
        <taxon>Bacillati</taxon>
        <taxon>Actinomycetota</taxon>
        <taxon>Actinomycetes</taxon>
        <taxon>Kitasatosporales</taxon>
        <taxon>Streptomycetaceae</taxon>
        <taxon>Streptomyces</taxon>
    </lineage>
</organism>
<keyword evidence="2 6" id="KW-0812">Transmembrane</keyword>
<gene>
    <name evidence="8" type="ORF">SAMN05421870_112102</name>
</gene>
<dbReference type="GO" id="GO:0016020">
    <property type="term" value="C:membrane"/>
    <property type="evidence" value="ECO:0007669"/>
    <property type="project" value="UniProtKB-SubCell"/>
</dbReference>
<dbReference type="AlphaFoldDB" id="A0A1H9VKB7"/>
<dbReference type="STRING" id="943816.AN217_05500"/>
<evidence type="ECO:0000256" key="4">
    <source>
        <dbReference type="ARBA" id="ARBA00023136"/>
    </source>
</evidence>
<evidence type="ECO:0000256" key="5">
    <source>
        <dbReference type="SAM" id="MobiDB-lite"/>
    </source>
</evidence>
<keyword evidence="9" id="KW-1185">Reference proteome</keyword>
<dbReference type="InterPro" id="IPR049453">
    <property type="entry name" value="Memb_transporter_dom"/>
</dbReference>
<evidence type="ECO:0000256" key="3">
    <source>
        <dbReference type="ARBA" id="ARBA00022989"/>
    </source>
</evidence>
<sequence>MRQAVTDPLLNLVRRHREPVVAQTARSTVAAVMSYAVALQLSSEAAPLTAPLTALLVTQVTLYTTLRTGVRRVNAVVAGVLVSSGFSALVGLTWWSLGVVILAALIVGRFVKAGEFVPETAISAMLVLGVTQSQVAAMAWDRILETLIGAIVGLAFNVLFVPPVWVQPAGDAVLDLSGRMNRLLVGLGEDVRGFTPVSQAADRLHQARRLDHDIVEVDVELRRAEDSLRLNPRVREGLLSRVVLRTGLDALEICAVVLRTTARTVTDLAKKRLDEPLFSEEIAEGLQELYVHMAGAVEAFALLITTPVSASAEEAEDRLVRELEASRASRDVIAFQLLDKVREHPRQWQLHGALLAEADRLLDELDVEKRSQRLWEELDRQSREQREKNPVLRRIRQFRSRERAREREQEEERELEWEEES</sequence>
<dbReference type="RefSeq" id="WP_075002315.1">
    <property type="nucleotide sequence ID" value="NZ_FOGO01000012.1"/>
</dbReference>
<proteinExistence type="predicted"/>
<name>A0A1H9VKB7_9ACTN</name>
<feature type="compositionally biased region" description="Acidic residues" evidence="5">
    <location>
        <begin position="411"/>
        <end position="421"/>
    </location>
</feature>
<feature type="region of interest" description="Disordered" evidence="5">
    <location>
        <begin position="402"/>
        <end position="421"/>
    </location>
</feature>
<dbReference type="Proteomes" id="UP000182841">
    <property type="component" value="Unassembled WGS sequence"/>
</dbReference>
<accession>A0A1H9VKB7</accession>
<protein>
    <submittedName>
        <fullName evidence="8">Aromatic acid exporter family member 1</fullName>
    </submittedName>
</protein>
<evidence type="ECO:0000313" key="9">
    <source>
        <dbReference type="Proteomes" id="UP000182841"/>
    </source>
</evidence>
<keyword evidence="4 6" id="KW-0472">Membrane</keyword>
<evidence type="ECO:0000256" key="1">
    <source>
        <dbReference type="ARBA" id="ARBA00004141"/>
    </source>
</evidence>